<keyword evidence="1" id="KW-1133">Transmembrane helix</keyword>
<dbReference type="EMBL" id="CP126114">
    <property type="protein sequence ID" value="WHY85893.1"/>
    <property type="molecule type" value="Genomic_DNA"/>
</dbReference>
<keyword evidence="1" id="KW-0472">Membrane</keyword>
<reference evidence="2" key="1">
    <citation type="submission" date="2023-05" db="EMBL/GenBank/DDBJ databases">
        <title>Comparative genomics of Bacillaceae isolates and their secondary metabolite potential.</title>
        <authorList>
            <person name="Song L."/>
            <person name="Nielsen L.J."/>
            <person name="Mohite O."/>
            <person name="Xu X."/>
            <person name="Weber T."/>
            <person name="Kovacs A.T."/>
        </authorList>
    </citation>
    <scope>NUCLEOTIDE SEQUENCE</scope>
    <source>
        <strain evidence="2">XLM17</strain>
    </source>
</reference>
<keyword evidence="3" id="KW-1185">Reference proteome</keyword>
<dbReference type="RefSeq" id="WP_066093086.1">
    <property type="nucleotide sequence ID" value="NZ_CP126114.1"/>
</dbReference>
<dbReference type="Proteomes" id="UP001178288">
    <property type="component" value="Chromosome"/>
</dbReference>
<accession>A0AA95MSR5</accession>
<dbReference type="KEGG" id="nnv:QNH39_25505"/>
<proteinExistence type="predicted"/>
<feature type="transmembrane region" description="Helical" evidence="1">
    <location>
        <begin position="9"/>
        <end position="29"/>
    </location>
</feature>
<organism evidence="2 3">
    <name type="scientific">Neobacillus novalis</name>
    <dbReference type="NCBI Taxonomy" id="220687"/>
    <lineage>
        <taxon>Bacteria</taxon>
        <taxon>Bacillati</taxon>
        <taxon>Bacillota</taxon>
        <taxon>Bacilli</taxon>
        <taxon>Bacillales</taxon>
        <taxon>Bacillaceae</taxon>
        <taxon>Neobacillus</taxon>
    </lineage>
</organism>
<dbReference type="AlphaFoldDB" id="A0AA95MSR5"/>
<protein>
    <submittedName>
        <fullName evidence="2">Uncharacterized protein</fullName>
    </submittedName>
</protein>
<evidence type="ECO:0000256" key="1">
    <source>
        <dbReference type="SAM" id="Phobius"/>
    </source>
</evidence>
<evidence type="ECO:0000313" key="3">
    <source>
        <dbReference type="Proteomes" id="UP001178288"/>
    </source>
</evidence>
<name>A0AA95MSR5_9BACI</name>
<evidence type="ECO:0000313" key="2">
    <source>
        <dbReference type="EMBL" id="WHY85893.1"/>
    </source>
</evidence>
<keyword evidence="1" id="KW-0812">Transmembrane</keyword>
<sequence length="61" mass="7016">MTSQVKKKWIIRIIGWVMIISLGVYKVYYPTKYPATIADFGEFLFVVIAALLLTYKIGSKK</sequence>
<gene>
    <name evidence="2" type="ORF">QNH39_25505</name>
</gene>
<feature type="transmembrane region" description="Helical" evidence="1">
    <location>
        <begin position="35"/>
        <end position="55"/>
    </location>
</feature>